<reference evidence="2" key="1">
    <citation type="submission" date="2016-10" db="EMBL/GenBank/DDBJ databases">
        <title>Comparative genomics uncovers the prolific and rare metabolic potential of the cyanobacterial genus Moorea.</title>
        <authorList>
            <person name="Leao T."/>
            <person name="Castelao G."/>
            <person name="Korobeynikov A."/>
            <person name="Monroe E.A."/>
            <person name="Podell S."/>
            <person name="Glukhov E."/>
            <person name="Allen E."/>
            <person name="Gerwick W.H."/>
            <person name="Gerwick L."/>
        </authorList>
    </citation>
    <scope>NUCLEOTIDE SEQUENCE [LARGE SCALE GENOMIC DNA]</scope>
    <source>
        <strain evidence="2">PAL-8-15-08-1</strain>
    </source>
</reference>
<name>A0A1D8U3W6_9CYAN</name>
<proteinExistence type="predicted"/>
<evidence type="ECO:0000313" key="1">
    <source>
        <dbReference type="EMBL" id="AOX04609.1"/>
    </source>
</evidence>
<gene>
    <name evidence="1" type="ORF">BJP34_30695</name>
</gene>
<organism evidence="1 2">
    <name type="scientific">Moorena producens PAL-8-15-08-1</name>
    <dbReference type="NCBI Taxonomy" id="1458985"/>
    <lineage>
        <taxon>Bacteria</taxon>
        <taxon>Bacillati</taxon>
        <taxon>Cyanobacteriota</taxon>
        <taxon>Cyanophyceae</taxon>
        <taxon>Coleofasciculales</taxon>
        <taxon>Coleofasciculaceae</taxon>
        <taxon>Moorena</taxon>
    </lineage>
</organism>
<accession>A0A1D8U3W6</accession>
<dbReference type="OrthoDB" id="467508at2"/>
<dbReference type="STRING" id="1458985.BJP34_30695"/>
<dbReference type="Pfam" id="PF21983">
    <property type="entry name" value="NikA-like"/>
    <property type="match status" value="1"/>
</dbReference>
<sequence length="46" mass="5428">MKDKKLIVRVTEFEKRQLKQEADKRGMTPSELIRSLIARFPIPQDS</sequence>
<dbReference type="InterPro" id="IPR053842">
    <property type="entry name" value="NikA-like"/>
</dbReference>
<dbReference type="EMBL" id="CP017599">
    <property type="protein sequence ID" value="AOX04609.1"/>
    <property type="molecule type" value="Genomic_DNA"/>
</dbReference>
<protein>
    <submittedName>
        <fullName evidence="1">CopG family transcriptional regulator</fullName>
    </submittedName>
</protein>
<dbReference type="KEGG" id="mpro:BJP34_30695"/>
<evidence type="ECO:0000313" key="2">
    <source>
        <dbReference type="Proteomes" id="UP000177870"/>
    </source>
</evidence>
<dbReference type="Proteomes" id="UP000177870">
    <property type="component" value="Chromosome"/>
</dbReference>
<dbReference type="AlphaFoldDB" id="A0A1D8U3W6"/>